<dbReference type="PROSITE" id="PS50994">
    <property type="entry name" value="INTEGRASE"/>
    <property type="match status" value="1"/>
</dbReference>
<reference evidence="2" key="1">
    <citation type="journal article" date="2015" name="Nature">
        <title>Complex archaea that bridge the gap between prokaryotes and eukaryotes.</title>
        <authorList>
            <person name="Spang A."/>
            <person name="Saw J.H."/>
            <person name="Jorgensen S.L."/>
            <person name="Zaremba-Niedzwiedzka K."/>
            <person name="Martijn J."/>
            <person name="Lind A.E."/>
            <person name="van Eijk R."/>
            <person name="Schleper C."/>
            <person name="Guy L."/>
            <person name="Ettema T.J."/>
        </authorList>
    </citation>
    <scope>NUCLEOTIDE SEQUENCE</scope>
</reference>
<dbReference type="Pfam" id="PF13276">
    <property type="entry name" value="HTH_21"/>
    <property type="match status" value="1"/>
</dbReference>
<dbReference type="InterPro" id="IPR036397">
    <property type="entry name" value="RNaseH_sf"/>
</dbReference>
<name>A0A0F9F9H1_9ZZZZ</name>
<sequence length="287" mass="33515">MKYAFIHSERQHHCVNRLCSALNVSTSGYYDWVDRPLSETHKINQRLVTKIRCYHQASRRTYGSPRIQKDLIAGGEAVSRQRVARLMRAQHIQSKMAKRFVITTNSKGTTAPAPDHLQRQFKTQDKNQAWVSDTTFIRTRQGWLYLAVLLDLYSRQIVGWAMSDRNDTKLVSDALMMAIWRRGKLKDIIVHSDQGSTYAAGRYRRLLKENNMVCSMSRKGECHDNAVAESFFGTLKTELVDDEDYRTRQEAKQSLFEYIEVFYNRQRRHSYLGYVSPEEYERANALN</sequence>
<evidence type="ECO:0000313" key="2">
    <source>
        <dbReference type="EMBL" id="KKL75161.1"/>
    </source>
</evidence>
<dbReference type="GO" id="GO:0015074">
    <property type="term" value="P:DNA integration"/>
    <property type="evidence" value="ECO:0007669"/>
    <property type="project" value="InterPro"/>
</dbReference>
<dbReference type="InterPro" id="IPR001584">
    <property type="entry name" value="Integrase_cat-core"/>
</dbReference>
<dbReference type="PANTHER" id="PTHR46889">
    <property type="entry name" value="TRANSPOSASE INSF FOR INSERTION SEQUENCE IS3B-RELATED"/>
    <property type="match status" value="1"/>
</dbReference>
<dbReference type="AlphaFoldDB" id="A0A0F9F9H1"/>
<dbReference type="InterPro" id="IPR050900">
    <property type="entry name" value="Transposase_IS3/IS150/IS904"/>
</dbReference>
<dbReference type="EMBL" id="LAZR01024429">
    <property type="protein sequence ID" value="KKL75161.1"/>
    <property type="molecule type" value="Genomic_DNA"/>
</dbReference>
<dbReference type="PANTHER" id="PTHR46889:SF4">
    <property type="entry name" value="TRANSPOSASE INSO FOR INSERTION SEQUENCE ELEMENT IS911B-RELATED"/>
    <property type="match status" value="1"/>
</dbReference>
<dbReference type="InterPro" id="IPR012337">
    <property type="entry name" value="RNaseH-like_sf"/>
</dbReference>
<dbReference type="Gene3D" id="3.30.420.10">
    <property type="entry name" value="Ribonuclease H-like superfamily/Ribonuclease H"/>
    <property type="match status" value="1"/>
</dbReference>
<proteinExistence type="predicted"/>
<dbReference type="SUPFAM" id="SSF53098">
    <property type="entry name" value="Ribonuclease H-like"/>
    <property type="match status" value="1"/>
</dbReference>
<dbReference type="Pfam" id="PF13333">
    <property type="entry name" value="rve_2"/>
    <property type="match status" value="1"/>
</dbReference>
<dbReference type="Pfam" id="PF00665">
    <property type="entry name" value="rve"/>
    <property type="match status" value="1"/>
</dbReference>
<accession>A0A0F9F9H1</accession>
<organism evidence="2">
    <name type="scientific">marine sediment metagenome</name>
    <dbReference type="NCBI Taxonomy" id="412755"/>
    <lineage>
        <taxon>unclassified sequences</taxon>
        <taxon>metagenomes</taxon>
        <taxon>ecological metagenomes</taxon>
    </lineage>
</organism>
<dbReference type="GO" id="GO:0003676">
    <property type="term" value="F:nucleic acid binding"/>
    <property type="evidence" value="ECO:0007669"/>
    <property type="project" value="InterPro"/>
</dbReference>
<gene>
    <name evidence="2" type="ORF">LCGC14_2057670</name>
</gene>
<evidence type="ECO:0000259" key="1">
    <source>
        <dbReference type="PROSITE" id="PS50994"/>
    </source>
</evidence>
<dbReference type="NCBIfam" id="NF033516">
    <property type="entry name" value="transpos_IS3"/>
    <property type="match status" value="1"/>
</dbReference>
<comment type="caution">
    <text evidence="2">The sequence shown here is derived from an EMBL/GenBank/DDBJ whole genome shotgun (WGS) entry which is preliminary data.</text>
</comment>
<protein>
    <recommendedName>
        <fullName evidence="1">Integrase catalytic domain-containing protein</fullName>
    </recommendedName>
</protein>
<dbReference type="InterPro" id="IPR048020">
    <property type="entry name" value="Transpos_IS3"/>
</dbReference>
<dbReference type="InterPro" id="IPR025948">
    <property type="entry name" value="HTH-like_dom"/>
</dbReference>
<feature type="domain" description="Integrase catalytic" evidence="1">
    <location>
        <begin position="110"/>
        <end position="284"/>
    </location>
</feature>